<dbReference type="Gene3D" id="2.120.10.30">
    <property type="entry name" value="TolB, C-terminal domain"/>
    <property type="match status" value="2"/>
</dbReference>
<dbReference type="EMBL" id="VFSU01000017">
    <property type="protein sequence ID" value="TPE62713.1"/>
    <property type="molecule type" value="Genomic_DNA"/>
</dbReference>
<dbReference type="Pfam" id="PF07676">
    <property type="entry name" value="PD40"/>
    <property type="match status" value="2"/>
</dbReference>
<dbReference type="AlphaFoldDB" id="A0A501XQW3"/>
<sequence length="652" mass="70887">MRAILLALALAAPCVAADAGRPFEAADVARLVVLGEPAFTADGGELLYSVTATDTPARAQSDLWAAGWAGGKRRLTNSRDRSEWMPQPLAGGRVAFLSDGAADGSVQLWAMPLKGGRARQLTRIPGGIGDYSLSPDGRQAVVTVETGAPEYPADGPEPPIVVDRFQNRQDGAGWLDARRSHLALVSLADGAARLLTSGDYDHWLPSWSPDGHWIAFVSKRCADADRRYCSDVYVMPAAGGEARRLSRHEGADADPDFEAGRPSWSPDSRRLAWVRAGDERLTWYSPFRLVVADLDSGDLSEPGPADRWVYAPRWTADGQILALVEEDRATRLAAIRPDTGDISYLTPADATAVEFASHGPRVAVLLGGSAAPPALWALDAPKRLLASHNEWLAERQIAETRPVSWASGDAEIHGLLMLPPDHREGQPLPLIVRLHGGPVWQWSHEFMADWQAFAARGYAVLAPNPRGSSGRGEAFARAQMADWGNADVNDVRTGIDHLIATGIADPARIGVGGWSYGGILTNYLIARDPRIRAAVSGAGMGNFLGGYGVDQYSRDYELELGRPWENSELWRKLSYPFFEADRIQTPTLYLCAEADSNVPCSGSQQMFQALKSLNIPTRLVIYPGENHGLTVPAYRVDRVARELDWYGRFLAE</sequence>
<dbReference type="InterPro" id="IPR011042">
    <property type="entry name" value="6-blade_b-propeller_TolB-like"/>
</dbReference>
<dbReference type="OrthoDB" id="9812921at2"/>
<dbReference type="SUPFAM" id="SSF53474">
    <property type="entry name" value="alpha/beta-Hydrolases"/>
    <property type="match status" value="1"/>
</dbReference>
<feature type="domain" description="Peptidase S9 prolyl oligopeptidase catalytic" evidence="4">
    <location>
        <begin position="446"/>
        <end position="650"/>
    </location>
</feature>
<evidence type="ECO:0000256" key="2">
    <source>
        <dbReference type="ARBA" id="ARBA00022825"/>
    </source>
</evidence>
<dbReference type="Pfam" id="PF00326">
    <property type="entry name" value="Peptidase_S9"/>
    <property type="match status" value="1"/>
</dbReference>
<evidence type="ECO:0000313" key="6">
    <source>
        <dbReference type="Proteomes" id="UP000319897"/>
    </source>
</evidence>
<dbReference type="PANTHER" id="PTHR42776">
    <property type="entry name" value="SERINE PEPTIDASE S9 FAMILY MEMBER"/>
    <property type="match status" value="1"/>
</dbReference>
<organism evidence="5 6">
    <name type="scientific">Sandaracinobacter neustonicus</name>
    <dbReference type="NCBI Taxonomy" id="1715348"/>
    <lineage>
        <taxon>Bacteria</taxon>
        <taxon>Pseudomonadati</taxon>
        <taxon>Pseudomonadota</taxon>
        <taxon>Alphaproteobacteria</taxon>
        <taxon>Sphingomonadales</taxon>
        <taxon>Sphingosinicellaceae</taxon>
        <taxon>Sandaracinobacter</taxon>
    </lineage>
</organism>
<feature type="signal peptide" evidence="3">
    <location>
        <begin position="1"/>
        <end position="16"/>
    </location>
</feature>
<dbReference type="InterPro" id="IPR001375">
    <property type="entry name" value="Peptidase_S9_cat"/>
</dbReference>
<dbReference type="InterPro" id="IPR029058">
    <property type="entry name" value="AB_hydrolase_fold"/>
</dbReference>
<keyword evidence="3" id="KW-0732">Signal</keyword>
<gene>
    <name evidence="5" type="ORF">FJQ54_05690</name>
</gene>
<dbReference type="Gene3D" id="3.40.50.1820">
    <property type="entry name" value="alpha/beta hydrolase"/>
    <property type="match status" value="1"/>
</dbReference>
<dbReference type="GO" id="GO:0004252">
    <property type="term" value="F:serine-type endopeptidase activity"/>
    <property type="evidence" value="ECO:0007669"/>
    <property type="project" value="TreeGrafter"/>
</dbReference>
<dbReference type="SUPFAM" id="SSF82171">
    <property type="entry name" value="DPP6 N-terminal domain-like"/>
    <property type="match status" value="1"/>
</dbReference>
<keyword evidence="2" id="KW-0645">Protease</keyword>
<evidence type="ECO:0000259" key="4">
    <source>
        <dbReference type="Pfam" id="PF00326"/>
    </source>
</evidence>
<reference evidence="5 6" key="1">
    <citation type="submission" date="2019-06" db="EMBL/GenBank/DDBJ databases">
        <authorList>
            <person name="Lee I."/>
            <person name="Jang G.I."/>
            <person name="Hwang C.Y."/>
        </authorList>
    </citation>
    <scope>NUCLEOTIDE SEQUENCE [LARGE SCALE GENOMIC DNA]</scope>
    <source>
        <strain evidence="5 6">PAMC 28131</strain>
    </source>
</reference>
<evidence type="ECO:0000313" key="5">
    <source>
        <dbReference type="EMBL" id="TPE62713.1"/>
    </source>
</evidence>
<feature type="chain" id="PRO_5021469193" evidence="3">
    <location>
        <begin position="17"/>
        <end position="652"/>
    </location>
</feature>
<keyword evidence="6" id="KW-1185">Reference proteome</keyword>
<keyword evidence="2" id="KW-0720">Serine protease</keyword>
<name>A0A501XQW3_9SPHN</name>
<dbReference type="InterPro" id="IPR011659">
    <property type="entry name" value="WD40"/>
</dbReference>
<proteinExistence type="predicted"/>
<dbReference type="Proteomes" id="UP000319897">
    <property type="component" value="Unassembled WGS sequence"/>
</dbReference>
<dbReference type="PANTHER" id="PTHR42776:SF27">
    <property type="entry name" value="DIPEPTIDYL PEPTIDASE FAMILY MEMBER 6"/>
    <property type="match status" value="1"/>
</dbReference>
<comment type="caution">
    <text evidence="5">The sequence shown here is derived from an EMBL/GenBank/DDBJ whole genome shotgun (WGS) entry which is preliminary data.</text>
</comment>
<protein>
    <submittedName>
        <fullName evidence="5">S9 family peptidase</fullName>
    </submittedName>
</protein>
<evidence type="ECO:0000256" key="3">
    <source>
        <dbReference type="SAM" id="SignalP"/>
    </source>
</evidence>
<dbReference type="GO" id="GO:0006508">
    <property type="term" value="P:proteolysis"/>
    <property type="evidence" value="ECO:0007669"/>
    <property type="project" value="InterPro"/>
</dbReference>
<keyword evidence="1" id="KW-0378">Hydrolase</keyword>
<accession>A0A501XQW3</accession>
<evidence type="ECO:0000256" key="1">
    <source>
        <dbReference type="ARBA" id="ARBA00022801"/>
    </source>
</evidence>